<keyword evidence="1" id="KW-0732">Signal</keyword>
<evidence type="ECO:0000313" key="3">
    <source>
        <dbReference type="Proteomes" id="UP000530424"/>
    </source>
</evidence>
<protein>
    <recommendedName>
        <fullName evidence="4">FlgD Ig-like domain-containing protein</fullName>
    </recommendedName>
</protein>
<proteinExistence type="predicted"/>
<feature type="signal peptide" evidence="1">
    <location>
        <begin position="1"/>
        <end position="32"/>
    </location>
</feature>
<evidence type="ECO:0000313" key="2">
    <source>
        <dbReference type="EMBL" id="NYJ00028.1"/>
    </source>
</evidence>
<name>A0A853C091_9ACTN</name>
<evidence type="ECO:0000256" key="1">
    <source>
        <dbReference type="SAM" id="SignalP"/>
    </source>
</evidence>
<keyword evidence="3" id="KW-1185">Reference proteome</keyword>
<organism evidence="2 3">
    <name type="scientific">Nocardioides thalensis</name>
    <dbReference type="NCBI Taxonomy" id="1914755"/>
    <lineage>
        <taxon>Bacteria</taxon>
        <taxon>Bacillati</taxon>
        <taxon>Actinomycetota</taxon>
        <taxon>Actinomycetes</taxon>
        <taxon>Propionibacteriales</taxon>
        <taxon>Nocardioidaceae</taxon>
        <taxon>Nocardioides</taxon>
    </lineage>
</organism>
<feature type="chain" id="PRO_5032855453" description="FlgD Ig-like domain-containing protein" evidence="1">
    <location>
        <begin position="33"/>
        <end position="492"/>
    </location>
</feature>
<gene>
    <name evidence="2" type="ORF">HNR19_000726</name>
</gene>
<accession>A0A853C091</accession>
<dbReference type="EMBL" id="JACCFP010000001">
    <property type="protein sequence ID" value="NYJ00028.1"/>
    <property type="molecule type" value="Genomic_DNA"/>
</dbReference>
<dbReference type="AlphaFoldDB" id="A0A853C091"/>
<sequence>MKIRLTRLAPIAVALASLVLGVLAYVAPPASAEGEVTVTWPEITAFNPDTTEYIVNMQWDSGAMFLQLNGEYPERVPAPGDHLVDFPGSMVNDHVELYAYWCPTEVVDANSCQLVSATVVSVWNKLDLRMDARSRLGPSSQLSFLATDPILFPRTTADVHWEIRDGAVVVAEATHEDLMKDYYFDLPAIGSQPALEDGHSYQLALSARIDHPSFGELVGELGPRTFTWDESIHADLTTQVKEGDNWVAGDTFFPAMDSYLDSIRLVPVSSHEELRIVDATVRDATGEVVDALFTAGDEWRGVTSDWVVVPAGVYTIEAVVRDLAGNQAVATSQITIDDARVVEKVWRRSFAPADTIVRREVENCGRLRRPARAAWPGSMGLDTMACPDGRWSQVTVFHRVALPDSFYDERGLLRLSVVGAAARTRPRSGLRVSHEGDDFRAGSEYGTYRGAWRWGGGFPREGAIFEWTAMVEGRARYDIRKFIVESTYHVLE</sequence>
<evidence type="ECO:0008006" key="4">
    <source>
        <dbReference type="Google" id="ProtNLM"/>
    </source>
</evidence>
<comment type="caution">
    <text evidence="2">The sequence shown here is derived from an EMBL/GenBank/DDBJ whole genome shotgun (WGS) entry which is preliminary data.</text>
</comment>
<dbReference type="RefSeq" id="WP_179666674.1">
    <property type="nucleotide sequence ID" value="NZ_JACCFP010000001.1"/>
</dbReference>
<dbReference type="Proteomes" id="UP000530424">
    <property type="component" value="Unassembled WGS sequence"/>
</dbReference>
<reference evidence="2 3" key="1">
    <citation type="submission" date="2020-07" db="EMBL/GenBank/DDBJ databases">
        <title>Sequencing the genomes of 1000 actinobacteria strains.</title>
        <authorList>
            <person name="Klenk H.-P."/>
        </authorList>
    </citation>
    <scope>NUCLEOTIDE SEQUENCE [LARGE SCALE GENOMIC DNA]</scope>
    <source>
        <strain evidence="2 3">DSM 103833</strain>
    </source>
</reference>